<accession>X0SPQ6</accession>
<dbReference type="EMBL" id="BARS01007434">
    <property type="protein sequence ID" value="GAF83068.1"/>
    <property type="molecule type" value="Genomic_DNA"/>
</dbReference>
<gene>
    <name evidence="3" type="ORF">S01H1_14312</name>
</gene>
<dbReference type="PANTHER" id="PTHR44591">
    <property type="entry name" value="STRESS RESPONSE REGULATOR PROTEIN 1"/>
    <property type="match status" value="1"/>
</dbReference>
<reference evidence="3" key="1">
    <citation type="journal article" date="2014" name="Front. Microbiol.">
        <title>High frequency of phylogenetically diverse reductive dehalogenase-homologous genes in deep subseafloor sedimentary metagenomes.</title>
        <authorList>
            <person name="Kawai M."/>
            <person name="Futagami T."/>
            <person name="Toyoda A."/>
            <person name="Takaki Y."/>
            <person name="Nishi S."/>
            <person name="Hori S."/>
            <person name="Arai W."/>
            <person name="Tsubouchi T."/>
            <person name="Morono Y."/>
            <person name="Uchiyama I."/>
            <person name="Ito T."/>
            <person name="Fujiyama A."/>
            <person name="Inagaki F."/>
            <person name="Takami H."/>
        </authorList>
    </citation>
    <scope>NUCLEOTIDE SEQUENCE</scope>
    <source>
        <strain evidence="3">Expedition CK06-06</strain>
    </source>
</reference>
<dbReference type="CDD" id="cd00156">
    <property type="entry name" value="REC"/>
    <property type="match status" value="1"/>
</dbReference>
<evidence type="ECO:0000259" key="2">
    <source>
        <dbReference type="PROSITE" id="PS50110"/>
    </source>
</evidence>
<dbReference type="SUPFAM" id="SSF52172">
    <property type="entry name" value="CheY-like"/>
    <property type="match status" value="1"/>
</dbReference>
<dbReference type="PROSITE" id="PS50110">
    <property type="entry name" value="RESPONSE_REGULATORY"/>
    <property type="match status" value="1"/>
</dbReference>
<name>X0SPQ6_9ZZZZ</name>
<dbReference type="InterPro" id="IPR001789">
    <property type="entry name" value="Sig_transdc_resp-reg_receiver"/>
</dbReference>
<dbReference type="GO" id="GO:0000160">
    <property type="term" value="P:phosphorelay signal transduction system"/>
    <property type="evidence" value="ECO:0007669"/>
    <property type="project" value="InterPro"/>
</dbReference>
<dbReference type="PANTHER" id="PTHR44591:SF3">
    <property type="entry name" value="RESPONSE REGULATORY DOMAIN-CONTAINING PROTEIN"/>
    <property type="match status" value="1"/>
</dbReference>
<dbReference type="Pfam" id="PF00072">
    <property type="entry name" value="Response_reg"/>
    <property type="match status" value="1"/>
</dbReference>
<dbReference type="SMART" id="SM00448">
    <property type="entry name" value="REC"/>
    <property type="match status" value="1"/>
</dbReference>
<evidence type="ECO:0000256" key="1">
    <source>
        <dbReference type="ARBA" id="ARBA00022553"/>
    </source>
</evidence>
<keyword evidence="1" id="KW-0597">Phosphoprotein</keyword>
<proteinExistence type="predicted"/>
<dbReference type="InterPro" id="IPR050595">
    <property type="entry name" value="Bact_response_regulator"/>
</dbReference>
<feature type="domain" description="Response regulatory" evidence="2">
    <location>
        <begin position="11"/>
        <end position="120"/>
    </location>
</feature>
<evidence type="ECO:0000313" key="3">
    <source>
        <dbReference type="EMBL" id="GAF83068.1"/>
    </source>
</evidence>
<comment type="caution">
    <text evidence="3">The sequence shown here is derived from an EMBL/GenBank/DDBJ whole genome shotgun (WGS) entry which is preliminary data.</text>
</comment>
<protein>
    <recommendedName>
        <fullName evidence="2">Response regulatory domain-containing protein</fullName>
    </recommendedName>
</protein>
<dbReference type="InterPro" id="IPR011006">
    <property type="entry name" value="CheY-like_superfamily"/>
</dbReference>
<dbReference type="Gene3D" id="3.40.50.2300">
    <property type="match status" value="1"/>
</dbReference>
<organism evidence="3">
    <name type="scientific">marine sediment metagenome</name>
    <dbReference type="NCBI Taxonomy" id="412755"/>
    <lineage>
        <taxon>unclassified sequences</taxon>
        <taxon>metagenomes</taxon>
        <taxon>ecological metagenomes</taxon>
    </lineage>
</organism>
<sequence>MSTESPLKDKMILAVDDEPDVLETLAELLDMCQVITKTRYEDAVVYLNNNSPDLAILDIMGVNGFDLLELCVAKKIDAVMLTAHAFSVESLKKSLDLGASAYLPKEKMADIVSFLEDVVTLEHQENWQRLFKRLGGFLNATFGGDWNKDLIEIGPFIVPE</sequence>
<dbReference type="AlphaFoldDB" id="X0SPQ6"/>